<evidence type="ECO:0000313" key="3">
    <source>
        <dbReference type="Proteomes" id="UP001194746"/>
    </source>
</evidence>
<proteinExistence type="predicted"/>
<protein>
    <submittedName>
        <fullName evidence="2">Uncharacterized protein</fullName>
    </submittedName>
</protein>
<sequence length="408" mass="45015">MAGLYQRGEERPLKRRSREMASHQSPRAKTADDPVPGMERSPRNKSVPLNQFDLGIQSCEQMNPDSIPGVLFPADQEFHPPIVQGSMPIDIPSDSVLGPPRDQSLHRLTDLSSKLSRELSNINSLKWTEIMSFSTSHSLKYAEHQQPGTPSSRKNVIGRVLDSSQTFLDILDGLPVPSRRDSSAESECSYFEYLDDADFAGTSSPEFVPHRNTTSTTTVAVPRLSSSSSSNHSPETQTIAHALDMPTLLTILTCYTWLLQAYHAIFSQIHSSLLTHADLPSHPIPPVLPGLHLGGFGLDDHRDLQIEMLMHIITMMLDRMEHKLGLKDQDAQSSTDSSTYHGQDGALNSRGGILGPASASDLLEVLSRHNRSGHYPHDTEGPKATAVKQIIRNIRVVLRDCRMLRAAG</sequence>
<reference evidence="2" key="1">
    <citation type="journal article" date="2019" name="Beilstein J. Org. Chem.">
        <title>Nanangenines: drimane sesquiterpenoids as the dominant metabolite cohort of a novel Australian fungus, Aspergillus nanangensis.</title>
        <authorList>
            <person name="Lacey H.J."/>
            <person name="Gilchrist C.L.M."/>
            <person name="Crombie A."/>
            <person name="Kalaitzis J.A."/>
            <person name="Vuong D."/>
            <person name="Rutledge P.J."/>
            <person name="Turner P."/>
            <person name="Pitt J.I."/>
            <person name="Lacey E."/>
            <person name="Chooi Y.H."/>
            <person name="Piggott A.M."/>
        </authorList>
    </citation>
    <scope>NUCLEOTIDE SEQUENCE</scope>
    <source>
        <strain evidence="2">MST-FP2251</strain>
    </source>
</reference>
<dbReference type="EMBL" id="VCAU01000069">
    <property type="protein sequence ID" value="KAF9886975.1"/>
    <property type="molecule type" value="Genomic_DNA"/>
</dbReference>
<evidence type="ECO:0000313" key="2">
    <source>
        <dbReference type="EMBL" id="KAF9886975.1"/>
    </source>
</evidence>
<keyword evidence="3" id="KW-1185">Reference proteome</keyword>
<dbReference type="Proteomes" id="UP001194746">
    <property type="component" value="Unassembled WGS sequence"/>
</dbReference>
<accession>A0AAD4GRW4</accession>
<gene>
    <name evidence="2" type="ORF">FE257_010716</name>
</gene>
<feature type="region of interest" description="Disordered" evidence="1">
    <location>
        <begin position="1"/>
        <end position="48"/>
    </location>
</feature>
<organism evidence="2 3">
    <name type="scientific">Aspergillus nanangensis</name>
    <dbReference type="NCBI Taxonomy" id="2582783"/>
    <lineage>
        <taxon>Eukaryota</taxon>
        <taxon>Fungi</taxon>
        <taxon>Dikarya</taxon>
        <taxon>Ascomycota</taxon>
        <taxon>Pezizomycotina</taxon>
        <taxon>Eurotiomycetes</taxon>
        <taxon>Eurotiomycetidae</taxon>
        <taxon>Eurotiales</taxon>
        <taxon>Aspergillaceae</taxon>
        <taxon>Aspergillus</taxon>
        <taxon>Aspergillus subgen. Circumdati</taxon>
    </lineage>
</organism>
<reference evidence="2" key="2">
    <citation type="submission" date="2020-02" db="EMBL/GenBank/DDBJ databases">
        <authorList>
            <person name="Gilchrist C.L.M."/>
            <person name="Chooi Y.-H."/>
        </authorList>
    </citation>
    <scope>NUCLEOTIDE SEQUENCE</scope>
    <source>
        <strain evidence="2">MST-FP2251</strain>
    </source>
</reference>
<feature type="compositionally biased region" description="Polar residues" evidence="1">
    <location>
        <begin position="204"/>
        <end position="219"/>
    </location>
</feature>
<comment type="caution">
    <text evidence="2">The sequence shown here is derived from an EMBL/GenBank/DDBJ whole genome shotgun (WGS) entry which is preliminary data.</text>
</comment>
<name>A0AAD4GRW4_ASPNN</name>
<evidence type="ECO:0000256" key="1">
    <source>
        <dbReference type="SAM" id="MobiDB-lite"/>
    </source>
</evidence>
<feature type="region of interest" description="Disordered" evidence="1">
    <location>
        <begin position="204"/>
        <end position="234"/>
    </location>
</feature>
<dbReference type="AlphaFoldDB" id="A0AAD4GRW4"/>